<dbReference type="SMART" id="SM00388">
    <property type="entry name" value="HisKA"/>
    <property type="match status" value="1"/>
</dbReference>
<reference evidence="7 8" key="1">
    <citation type="journal article" date="2020" name="Int. J. Syst. Evol. Microbiol.">
        <title>Paraburkholderia madseniana sp. nov., a phenolic acid-degrading bacterium isolated from acidic forest soil.</title>
        <authorList>
            <person name="Wilhelm R.C."/>
            <person name="Murphy S.J.L."/>
            <person name="Feriancek N.M."/>
            <person name="Karasz D.C."/>
            <person name="DeRito C.M."/>
            <person name="Newman J.D."/>
            <person name="Buckley D.H."/>
        </authorList>
    </citation>
    <scope>NUCLEOTIDE SEQUENCE [LARGE SCALE GENOMIC DNA]</scope>
    <source>
        <strain evidence="7 8">RP11</strain>
    </source>
</reference>
<dbReference type="InterPro" id="IPR003594">
    <property type="entry name" value="HATPase_dom"/>
</dbReference>
<dbReference type="CDD" id="cd19920">
    <property type="entry name" value="REC_PA4781-like"/>
    <property type="match status" value="1"/>
</dbReference>
<feature type="domain" description="Histidine kinase" evidence="5">
    <location>
        <begin position="169"/>
        <end position="384"/>
    </location>
</feature>
<dbReference type="Gene3D" id="3.40.50.2300">
    <property type="match status" value="1"/>
</dbReference>
<dbReference type="SMART" id="SM00448">
    <property type="entry name" value="REC"/>
    <property type="match status" value="1"/>
</dbReference>
<evidence type="ECO:0000259" key="5">
    <source>
        <dbReference type="PROSITE" id="PS50109"/>
    </source>
</evidence>
<evidence type="ECO:0000256" key="3">
    <source>
        <dbReference type="ARBA" id="ARBA00022553"/>
    </source>
</evidence>
<dbReference type="InterPro" id="IPR036097">
    <property type="entry name" value="HisK_dim/P_sf"/>
</dbReference>
<dbReference type="InterPro" id="IPR001789">
    <property type="entry name" value="Sig_transdc_resp-reg_receiver"/>
</dbReference>
<dbReference type="SUPFAM" id="SSF52172">
    <property type="entry name" value="CheY-like"/>
    <property type="match status" value="1"/>
</dbReference>
<dbReference type="SUPFAM" id="SSF47384">
    <property type="entry name" value="Homodimeric domain of signal transducing histidine kinase"/>
    <property type="match status" value="1"/>
</dbReference>
<dbReference type="GO" id="GO:0000155">
    <property type="term" value="F:phosphorelay sensor kinase activity"/>
    <property type="evidence" value="ECO:0007669"/>
    <property type="project" value="InterPro"/>
</dbReference>
<dbReference type="Gene3D" id="3.30.565.10">
    <property type="entry name" value="Histidine kinase-like ATPase, C-terminal domain"/>
    <property type="match status" value="1"/>
</dbReference>
<name>A0A6N6WLF6_9BURK</name>
<dbReference type="InterPro" id="IPR003661">
    <property type="entry name" value="HisK_dim/P_dom"/>
</dbReference>
<dbReference type="Pfam" id="PF02518">
    <property type="entry name" value="HATPase_c"/>
    <property type="match status" value="1"/>
</dbReference>
<evidence type="ECO:0000313" key="7">
    <source>
        <dbReference type="EMBL" id="KAE8761537.1"/>
    </source>
</evidence>
<dbReference type="PROSITE" id="PS50110">
    <property type="entry name" value="RESPONSE_REGULATORY"/>
    <property type="match status" value="1"/>
</dbReference>
<dbReference type="Gene3D" id="1.10.287.130">
    <property type="match status" value="1"/>
</dbReference>
<evidence type="ECO:0000256" key="2">
    <source>
        <dbReference type="ARBA" id="ARBA00012438"/>
    </source>
</evidence>
<keyword evidence="3 4" id="KW-0597">Phosphoprotein</keyword>
<protein>
    <recommendedName>
        <fullName evidence="2">histidine kinase</fullName>
        <ecNumber evidence="2">2.7.13.3</ecNumber>
    </recommendedName>
</protein>
<dbReference type="PROSITE" id="PS50109">
    <property type="entry name" value="HIS_KIN"/>
    <property type="match status" value="1"/>
</dbReference>
<dbReference type="CDD" id="cd00082">
    <property type="entry name" value="HisKA"/>
    <property type="match status" value="1"/>
</dbReference>
<dbReference type="EC" id="2.7.13.3" evidence="2"/>
<comment type="caution">
    <text evidence="7">The sequence shown here is derived from an EMBL/GenBank/DDBJ whole genome shotgun (WGS) entry which is preliminary data.</text>
</comment>
<comment type="catalytic activity">
    <reaction evidence="1">
        <text>ATP + protein L-histidine = ADP + protein N-phospho-L-histidine.</text>
        <dbReference type="EC" id="2.7.13.3"/>
    </reaction>
</comment>
<dbReference type="PANTHER" id="PTHR43547:SF2">
    <property type="entry name" value="HYBRID SIGNAL TRANSDUCTION HISTIDINE KINASE C"/>
    <property type="match status" value="1"/>
</dbReference>
<dbReference type="InterPro" id="IPR036890">
    <property type="entry name" value="HATPase_C_sf"/>
</dbReference>
<dbReference type="InterPro" id="IPR011006">
    <property type="entry name" value="CheY-like_superfamily"/>
</dbReference>
<dbReference type="PRINTS" id="PR00344">
    <property type="entry name" value="BCTRLSENSOR"/>
</dbReference>
<dbReference type="Pfam" id="PF00512">
    <property type="entry name" value="HisKA"/>
    <property type="match status" value="1"/>
</dbReference>
<dbReference type="SMART" id="SM00387">
    <property type="entry name" value="HATPase_c"/>
    <property type="match status" value="1"/>
</dbReference>
<evidence type="ECO:0000256" key="4">
    <source>
        <dbReference type="PROSITE-ProRule" id="PRU00169"/>
    </source>
</evidence>
<evidence type="ECO:0000313" key="8">
    <source>
        <dbReference type="Proteomes" id="UP000463700"/>
    </source>
</evidence>
<dbReference type="SUPFAM" id="SSF55874">
    <property type="entry name" value="ATPase domain of HSP90 chaperone/DNA topoisomerase II/histidine kinase"/>
    <property type="match status" value="1"/>
</dbReference>
<dbReference type="InterPro" id="IPR005467">
    <property type="entry name" value="His_kinase_dom"/>
</dbReference>
<dbReference type="EMBL" id="VOSW01000003">
    <property type="protein sequence ID" value="KAE8761537.1"/>
    <property type="molecule type" value="Genomic_DNA"/>
</dbReference>
<feature type="modified residue" description="4-aspartylphosphate" evidence="4">
    <location>
        <position position="59"/>
    </location>
</feature>
<dbReference type="OrthoDB" id="9792869at2"/>
<dbReference type="Pfam" id="PF00072">
    <property type="entry name" value="Response_reg"/>
    <property type="match status" value="1"/>
</dbReference>
<sequence>MEPFDTGAPIVLVVDDTPANLGLVVECLEGNHLRVAVARDGAEALRRAELVQPDLILLDVMMPGLDGFETCRTLKAMEKTRDIPVIFMTSLTRTEDKITGFRAGGVDYITKPLQMEEVAARVNTHLKLRALQKLQEEQNIQLQKEVKTRKQAEEALIEVINGVRNVSNAIAHDLRTPLTELRSRLEVLTLTLRRQGNDQCLPELEVALTDVDRVISIFNALLRLAEIDAGVRRSGFIPNDLETIVSDAVEFYQPVAELRRVTLSLRVSGDLVANSDPLLLAQAIGNLIDNALKFARDGGEISVIAARRDDMIAVSVADDGPGIPDAEKSKVTERFYRGDASRGTPGVGLGLALVKAVATLHRGSLDFADNEPGLIATLNVSCRL</sequence>
<dbReference type="InterPro" id="IPR004358">
    <property type="entry name" value="Sig_transdc_His_kin-like_C"/>
</dbReference>
<gene>
    <name evidence="7" type="ORF">FSO04_02875</name>
</gene>
<evidence type="ECO:0000256" key="1">
    <source>
        <dbReference type="ARBA" id="ARBA00000085"/>
    </source>
</evidence>
<feature type="domain" description="Response regulatory" evidence="6">
    <location>
        <begin position="10"/>
        <end position="126"/>
    </location>
</feature>
<dbReference type="CDD" id="cd00075">
    <property type="entry name" value="HATPase"/>
    <property type="match status" value="1"/>
</dbReference>
<evidence type="ECO:0000259" key="6">
    <source>
        <dbReference type="PROSITE" id="PS50110"/>
    </source>
</evidence>
<dbReference type="Proteomes" id="UP000463700">
    <property type="component" value="Unassembled WGS sequence"/>
</dbReference>
<dbReference type="AlphaFoldDB" id="A0A6N6WLF6"/>
<proteinExistence type="predicted"/>
<organism evidence="7 8">
    <name type="scientific">Paraburkholderia madseniana</name>
    <dbReference type="NCBI Taxonomy" id="2599607"/>
    <lineage>
        <taxon>Bacteria</taxon>
        <taxon>Pseudomonadati</taxon>
        <taxon>Pseudomonadota</taxon>
        <taxon>Betaproteobacteria</taxon>
        <taxon>Burkholderiales</taxon>
        <taxon>Burkholderiaceae</taxon>
        <taxon>Paraburkholderia</taxon>
    </lineage>
</organism>
<accession>A0A6N6WLF6</accession>
<dbReference type="RefSeq" id="WP_154558259.1">
    <property type="nucleotide sequence ID" value="NZ_JAQQFJ010000007.1"/>
</dbReference>
<dbReference type="PANTHER" id="PTHR43547">
    <property type="entry name" value="TWO-COMPONENT HISTIDINE KINASE"/>
    <property type="match status" value="1"/>
</dbReference>